<organism evidence="1">
    <name type="scientific">Aphanomyces stellatus</name>
    <dbReference type="NCBI Taxonomy" id="120398"/>
    <lineage>
        <taxon>Eukaryota</taxon>
        <taxon>Sar</taxon>
        <taxon>Stramenopiles</taxon>
        <taxon>Oomycota</taxon>
        <taxon>Saprolegniomycetes</taxon>
        <taxon>Saprolegniales</taxon>
        <taxon>Verrucalvaceae</taxon>
        <taxon>Aphanomyces</taxon>
    </lineage>
</organism>
<comment type="caution">
    <text evidence="1">The sequence shown here is derived from an EMBL/GenBank/DDBJ whole genome shotgun (WGS) entry which is preliminary data.</text>
</comment>
<reference evidence="1" key="1">
    <citation type="submission" date="2019-06" db="EMBL/GenBank/DDBJ databases">
        <title>Genomics analysis of Aphanomyces spp. identifies a new class of oomycete effector associated with host adaptation.</title>
        <authorList>
            <person name="Gaulin E."/>
        </authorList>
    </citation>
    <scope>NUCLEOTIDE SEQUENCE</scope>
    <source>
        <strain evidence="1">CBS 578.67</strain>
    </source>
</reference>
<accession>A0A6A4XV10</accession>
<proteinExistence type="predicted"/>
<dbReference type="OrthoDB" id="78973at2759"/>
<feature type="non-terminal residue" evidence="1">
    <location>
        <position position="681"/>
    </location>
</feature>
<name>A0A6A4XV10_9STRA</name>
<gene>
    <name evidence="1" type="ORF">As57867_020843</name>
</gene>
<dbReference type="AlphaFoldDB" id="A0A6A4XV10"/>
<protein>
    <submittedName>
        <fullName evidence="1">Uncharacterized protein</fullName>
    </submittedName>
</protein>
<dbReference type="EMBL" id="VJMH01006934">
    <property type="protein sequence ID" value="KAF0687339.1"/>
    <property type="molecule type" value="Genomic_DNA"/>
</dbReference>
<feature type="non-terminal residue" evidence="1">
    <location>
        <position position="1"/>
    </location>
</feature>
<sequence>CVAWDTPGKLGKTAHTSVHIATREAEQAAWGEQKQLDLQALHSEHNDAVQILEREHAAMRAARQEASETLHMGLEDKWMHCVGECTRLQETMGLAIDIQIDALQGREGQRDKAEQDHVHALAQRQLEWDQALGAWDAAATAESVQHARFMKQVVQTHGKNLQAMRDETASLEVARVAKEATMATQIEEWHVKLDQLQADAETRLRRMVDCHNNILRDLDVAFESQQEKRRQEYAALNAALHAKWVDLDCRHLESLAAYAMEIEDLQSRHAWQLTDMANVQVDLTQTTESSVVQAYAEQFEAKQVELEANVAKLRVKHSDIERFEVEKHKQANQSHLLCMAERRHAAQETLEGLLAQVEDGQSRAVATAAMLQRQHDTYIERWRESVERKRLAIEDDQEHIRRAQATILEHIRSNLDEVCFAHAATCTDITALHERQLADLRLQHAQAEETWMQKCEDCIRRQEWAQNDVENQCAETAVECAVAIESLKQQHDEWLVEAAKTLPAADQAHARWCMAFEEASTREFLAAEATVEAQWTDIQRELNHREKGLQRRVTEMQHRMDDDVHRHHAALHAIQEGWMERLTGLHMQREDVYSTYMAQVATLDAAHATAMEVIAGQLTHHERTSSDEKARSQRGLDVAREATICLSENQQAFFDEAAAAIGIKWQEVETQHEAKAATETA</sequence>
<evidence type="ECO:0000313" key="1">
    <source>
        <dbReference type="EMBL" id="KAF0687339.1"/>
    </source>
</evidence>